<dbReference type="Proteomes" id="UP001303046">
    <property type="component" value="Unassembled WGS sequence"/>
</dbReference>
<name>A0ABR1E3G4_NECAM</name>
<evidence type="ECO:0000256" key="1">
    <source>
        <dbReference type="SAM" id="MobiDB-lite"/>
    </source>
</evidence>
<gene>
    <name evidence="2" type="primary">Necator_chrV.g19998</name>
    <name evidence="2" type="ORF">RB195_015206</name>
</gene>
<keyword evidence="3" id="KW-1185">Reference proteome</keyword>
<feature type="compositionally biased region" description="Low complexity" evidence="1">
    <location>
        <begin position="15"/>
        <end position="24"/>
    </location>
</feature>
<evidence type="ECO:0000313" key="3">
    <source>
        <dbReference type="Proteomes" id="UP001303046"/>
    </source>
</evidence>
<dbReference type="EMBL" id="JAVFWL010000005">
    <property type="protein sequence ID" value="KAK6757239.1"/>
    <property type="molecule type" value="Genomic_DNA"/>
</dbReference>
<proteinExistence type="predicted"/>
<evidence type="ECO:0000313" key="2">
    <source>
        <dbReference type="EMBL" id="KAK6757239.1"/>
    </source>
</evidence>
<sequence length="125" mass="14175">MCTPIVDPRGPCKPPNKNSNKSAHNKSCAEYPELFEAEPTLSPGVGFLVYSLAEVLRFRTVLRPRLKKYTACCEEVTTSRTTSRTYFEIIIEMKFESTTRESAETELRNSLEEESVRIIDSESCS</sequence>
<feature type="region of interest" description="Disordered" evidence="1">
    <location>
        <begin position="1"/>
        <end position="24"/>
    </location>
</feature>
<comment type="caution">
    <text evidence="2">The sequence shown here is derived from an EMBL/GenBank/DDBJ whole genome shotgun (WGS) entry which is preliminary data.</text>
</comment>
<organism evidence="2 3">
    <name type="scientific">Necator americanus</name>
    <name type="common">Human hookworm</name>
    <dbReference type="NCBI Taxonomy" id="51031"/>
    <lineage>
        <taxon>Eukaryota</taxon>
        <taxon>Metazoa</taxon>
        <taxon>Ecdysozoa</taxon>
        <taxon>Nematoda</taxon>
        <taxon>Chromadorea</taxon>
        <taxon>Rhabditida</taxon>
        <taxon>Rhabditina</taxon>
        <taxon>Rhabditomorpha</taxon>
        <taxon>Strongyloidea</taxon>
        <taxon>Ancylostomatidae</taxon>
        <taxon>Bunostominae</taxon>
        <taxon>Necator</taxon>
    </lineage>
</organism>
<accession>A0ABR1E3G4</accession>
<reference evidence="2 3" key="1">
    <citation type="submission" date="2023-08" db="EMBL/GenBank/DDBJ databases">
        <title>A Necator americanus chromosomal reference genome.</title>
        <authorList>
            <person name="Ilik V."/>
            <person name="Petrzelkova K.J."/>
            <person name="Pardy F."/>
            <person name="Fuh T."/>
            <person name="Niatou-Singa F.S."/>
            <person name="Gouil Q."/>
            <person name="Baker L."/>
            <person name="Ritchie M.E."/>
            <person name="Jex A.R."/>
            <person name="Gazzola D."/>
            <person name="Li H."/>
            <person name="Toshio Fujiwara R."/>
            <person name="Zhan B."/>
            <person name="Aroian R.V."/>
            <person name="Pafco B."/>
            <person name="Schwarz E.M."/>
        </authorList>
    </citation>
    <scope>NUCLEOTIDE SEQUENCE [LARGE SCALE GENOMIC DNA]</scope>
    <source>
        <strain evidence="2 3">Aroian</strain>
        <tissue evidence="2">Whole animal</tissue>
    </source>
</reference>
<protein>
    <submittedName>
        <fullName evidence="2">Uncharacterized protein</fullName>
    </submittedName>
</protein>